<organism evidence="2 3">
    <name type="scientific">Jaapia argillacea MUCL 33604</name>
    <dbReference type="NCBI Taxonomy" id="933084"/>
    <lineage>
        <taxon>Eukaryota</taxon>
        <taxon>Fungi</taxon>
        <taxon>Dikarya</taxon>
        <taxon>Basidiomycota</taxon>
        <taxon>Agaricomycotina</taxon>
        <taxon>Agaricomycetes</taxon>
        <taxon>Agaricomycetidae</taxon>
        <taxon>Jaapiales</taxon>
        <taxon>Jaapiaceae</taxon>
        <taxon>Jaapia</taxon>
    </lineage>
</organism>
<name>A0A067PXA0_9AGAM</name>
<feature type="region of interest" description="Disordered" evidence="1">
    <location>
        <begin position="206"/>
        <end position="236"/>
    </location>
</feature>
<dbReference type="HOGENOM" id="CLU_976818_0_0_1"/>
<dbReference type="OrthoDB" id="3266275at2759"/>
<dbReference type="EMBL" id="KL197716">
    <property type="protein sequence ID" value="KDQ59359.1"/>
    <property type="molecule type" value="Genomic_DNA"/>
</dbReference>
<keyword evidence="3" id="KW-1185">Reference proteome</keyword>
<dbReference type="InParanoid" id="A0A067PXA0"/>
<accession>A0A067PXA0</accession>
<evidence type="ECO:0000256" key="1">
    <source>
        <dbReference type="SAM" id="MobiDB-lite"/>
    </source>
</evidence>
<protein>
    <submittedName>
        <fullName evidence="2">Uncharacterized protein</fullName>
    </submittedName>
</protein>
<feature type="compositionally biased region" description="Polar residues" evidence="1">
    <location>
        <begin position="1"/>
        <end position="10"/>
    </location>
</feature>
<reference evidence="3" key="1">
    <citation type="journal article" date="2014" name="Proc. Natl. Acad. Sci. U.S.A.">
        <title>Extensive sampling of basidiomycete genomes demonstrates inadequacy of the white-rot/brown-rot paradigm for wood decay fungi.</title>
        <authorList>
            <person name="Riley R."/>
            <person name="Salamov A.A."/>
            <person name="Brown D.W."/>
            <person name="Nagy L.G."/>
            <person name="Floudas D."/>
            <person name="Held B.W."/>
            <person name="Levasseur A."/>
            <person name="Lombard V."/>
            <person name="Morin E."/>
            <person name="Otillar R."/>
            <person name="Lindquist E.A."/>
            <person name="Sun H."/>
            <person name="LaButti K.M."/>
            <person name="Schmutz J."/>
            <person name="Jabbour D."/>
            <person name="Luo H."/>
            <person name="Baker S.E."/>
            <person name="Pisabarro A.G."/>
            <person name="Walton J.D."/>
            <person name="Blanchette R.A."/>
            <person name="Henrissat B."/>
            <person name="Martin F."/>
            <person name="Cullen D."/>
            <person name="Hibbett D.S."/>
            <person name="Grigoriev I.V."/>
        </authorList>
    </citation>
    <scope>NUCLEOTIDE SEQUENCE [LARGE SCALE GENOMIC DNA]</scope>
    <source>
        <strain evidence="3">MUCL 33604</strain>
    </source>
</reference>
<gene>
    <name evidence="2" type="ORF">JAAARDRAFT_192865</name>
</gene>
<dbReference type="AlphaFoldDB" id="A0A067PXA0"/>
<evidence type="ECO:0000313" key="2">
    <source>
        <dbReference type="EMBL" id="KDQ59359.1"/>
    </source>
</evidence>
<sequence>MAVMPSTPSQEPAKRKHKPSVKADSNNPDGDNNPVEPQADNEEGRRLIMKWDDNEAKLSWSMIGAIGNDPVIKRGLFPPEGPNQHQNGGKMKTEHYWAVCVALFANHDDYKVAFNQAVHGIPKDKTVWCNKIKNRISKMTEITWKGNTILGETGAGITKAEQINMTDDNTFTDKWRNSQSDFDLGVLIPGTGGEDLTISDAMSGIDNQSFSESSEGHNDGEQSDLGQTDSDIEVPEVNKRTGLAIKPLSTPVMLSDASSETKIEFGAAVTKKLKKEGARASINPC</sequence>
<evidence type="ECO:0000313" key="3">
    <source>
        <dbReference type="Proteomes" id="UP000027265"/>
    </source>
</evidence>
<dbReference type="Proteomes" id="UP000027265">
    <property type="component" value="Unassembled WGS sequence"/>
</dbReference>
<feature type="region of interest" description="Disordered" evidence="1">
    <location>
        <begin position="1"/>
        <end position="44"/>
    </location>
</feature>
<proteinExistence type="predicted"/>